<protein>
    <recommendedName>
        <fullName evidence="2">Major vault protein shoulder domain-containing protein</fullName>
    </recommendedName>
</protein>
<dbReference type="Gene3D" id="3.30.479.30">
    <property type="entry name" value="Band 7 domain"/>
    <property type="match status" value="1"/>
</dbReference>
<proteinExistence type="predicted"/>
<evidence type="ECO:0000313" key="3">
    <source>
        <dbReference type="EMBL" id="KAK2119509.1"/>
    </source>
</evidence>
<dbReference type="InterPro" id="IPR039059">
    <property type="entry name" value="MVP"/>
</dbReference>
<gene>
    <name evidence="3" type="ORF">P7K49_000895</name>
</gene>
<dbReference type="InterPro" id="IPR038505">
    <property type="entry name" value="FANCF_C_sf"/>
</dbReference>
<dbReference type="PANTHER" id="PTHR14165">
    <property type="entry name" value="MAJOR VAULT PROTEIN"/>
    <property type="match status" value="1"/>
</dbReference>
<dbReference type="InterPro" id="IPR021870">
    <property type="entry name" value="MVP_shoulder"/>
</dbReference>
<keyword evidence="4" id="KW-1185">Reference proteome</keyword>
<organism evidence="3 4">
    <name type="scientific">Saguinus oedipus</name>
    <name type="common">Cotton-top tamarin</name>
    <name type="synonym">Oedipomidas oedipus</name>
    <dbReference type="NCBI Taxonomy" id="9490"/>
    <lineage>
        <taxon>Eukaryota</taxon>
        <taxon>Metazoa</taxon>
        <taxon>Chordata</taxon>
        <taxon>Craniata</taxon>
        <taxon>Vertebrata</taxon>
        <taxon>Euteleostomi</taxon>
        <taxon>Mammalia</taxon>
        <taxon>Eutheria</taxon>
        <taxon>Euarchontoglires</taxon>
        <taxon>Primates</taxon>
        <taxon>Haplorrhini</taxon>
        <taxon>Platyrrhini</taxon>
        <taxon>Cebidae</taxon>
        <taxon>Callitrichinae</taxon>
        <taxon>Saguinus</taxon>
    </lineage>
</organism>
<feature type="domain" description="Major vault protein shoulder" evidence="2">
    <location>
        <begin position="357"/>
        <end position="435"/>
    </location>
</feature>
<dbReference type="Proteomes" id="UP001266305">
    <property type="component" value="Unassembled WGS sequence"/>
</dbReference>
<evidence type="ECO:0000313" key="4">
    <source>
        <dbReference type="Proteomes" id="UP001266305"/>
    </source>
</evidence>
<evidence type="ECO:0000256" key="1">
    <source>
        <dbReference type="SAM" id="MobiDB-lite"/>
    </source>
</evidence>
<dbReference type="Pfam" id="PF11107">
    <property type="entry name" value="FANCF"/>
    <property type="match status" value="1"/>
</dbReference>
<comment type="caution">
    <text evidence="3">The sequence shown here is derived from an EMBL/GenBank/DDBJ whole genome shotgun (WGS) entry which is preliminary data.</text>
</comment>
<dbReference type="PANTHER" id="PTHR14165:SF3">
    <property type="entry name" value="MAJOR VAULT PROTEIN"/>
    <property type="match status" value="1"/>
</dbReference>
<evidence type="ECO:0000259" key="2">
    <source>
        <dbReference type="Pfam" id="PF11978"/>
    </source>
</evidence>
<dbReference type="Gene3D" id="6.10.250.720">
    <property type="match status" value="1"/>
</dbReference>
<dbReference type="Gene3D" id="1.25.40.490">
    <property type="match status" value="1"/>
</dbReference>
<dbReference type="Gene3D" id="6.20.380.10">
    <property type="match status" value="1"/>
</dbReference>
<sequence>MESLLQHLDRFSELLAVSRTTHVSTWDPATVRRALQWARYLRHIHRRFGRHGRIRVALERRLHNQWRPEGGFGRGLVPELANFQALGRCDVLLSLRLLENQALGDAARHHLLQQLFPGPGVPKADEETLQESLASLARRRSAVHLLRFNGYRENPNLQEDSLMKTQAELLLERLQEVGKAEAEGPTRFLSSLWERLPKNNFLKVIAVALLQPPLSPRPQEELEPGIHKTHGEGSQALVHWLLGNSEVSAAFFRALPAGLLTLVTSHHPALSPVYLGLLTDWGQRLHYDLQKGIWVGTESQDVPWEELHDRFQSLCQAPPPLKDEVLTSLETCKAQDGDFEVPGLSIWTDLLLALRSGDACKAIASRVRGAVASVTFDDFHKNSARIIRSAVFGFETSEAKGPDGIALPRPRDRAVFPQNGLVVSSVDVQSVEPVDQRTRDALQRSVQLAIEITTNSQEAAAKHEAQRLEQEARGRLERQKILDQSEAEKARKELLELEALSMAVESTGNAKAEAESRAEAARIEGEGSVLQAKLKAEALAIETEAELQRVRKVRELELVYARAQLELEVSKAQQLAEVEVKKFKQMTEALGPSTIRDLAVAGPEMQVKLLQSLGLKSTLITDGSTPINLFNTAFGLLGMGPEGQPLGRRVVSGPSPREGISLQSAQTPKAPADNHVVPVLHP</sequence>
<dbReference type="InterPro" id="IPR035428">
    <property type="entry name" value="FANCF"/>
</dbReference>
<dbReference type="Pfam" id="PF11978">
    <property type="entry name" value="MVP_shoulder"/>
    <property type="match status" value="1"/>
</dbReference>
<reference evidence="3 4" key="1">
    <citation type="submission" date="2023-05" db="EMBL/GenBank/DDBJ databases">
        <title>B98-5 Cell Line De Novo Hybrid Assembly: An Optical Mapping Approach.</title>
        <authorList>
            <person name="Kananen K."/>
            <person name="Auerbach J.A."/>
            <person name="Kautto E."/>
            <person name="Blachly J.S."/>
        </authorList>
    </citation>
    <scope>NUCLEOTIDE SEQUENCE [LARGE SCALE GENOMIC DNA]</scope>
    <source>
        <strain evidence="3">B95-8</strain>
        <tissue evidence="3">Cell line</tissue>
    </source>
</reference>
<feature type="region of interest" description="Disordered" evidence="1">
    <location>
        <begin position="645"/>
        <end position="682"/>
    </location>
</feature>
<dbReference type="EMBL" id="JASSZA010000001">
    <property type="protein sequence ID" value="KAK2119509.1"/>
    <property type="molecule type" value="Genomic_DNA"/>
</dbReference>
<name>A0ABQ9WD15_SAGOE</name>
<accession>A0ABQ9WD15</accession>
<dbReference type="InterPro" id="IPR036013">
    <property type="entry name" value="Band_7/SPFH_dom_sf"/>
</dbReference>